<keyword evidence="1" id="KW-0812">Transmembrane</keyword>
<feature type="transmembrane region" description="Helical" evidence="1">
    <location>
        <begin position="6"/>
        <end position="33"/>
    </location>
</feature>
<organism evidence="2">
    <name type="scientific">Setaria italica</name>
    <name type="common">Foxtail millet</name>
    <name type="synonym">Panicum italicum</name>
    <dbReference type="NCBI Taxonomy" id="4555"/>
    <lineage>
        <taxon>Eukaryota</taxon>
        <taxon>Viridiplantae</taxon>
        <taxon>Streptophyta</taxon>
        <taxon>Embryophyta</taxon>
        <taxon>Tracheophyta</taxon>
        <taxon>Spermatophyta</taxon>
        <taxon>Magnoliopsida</taxon>
        <taxon>Liliopsida</taxon>
        <taxon>Poales</taxon>
        <taxon>Poaceae</taxon>
        <taxon>PACMAD clade</taxon>
        <taxon>Panicoideae</taxon>
        <taxon>Panicodae</taxon>
        <taxon>Paniceae</taxon>
        <taxon>Cenchrinae</taxon>
        <taxon>Setaria</taxon>
    </lineage>
</organism>
<reference evidence="2" key="1">
    <citation type="journal article" date="2012" name="Nat. Biotechnol.">
        <title>Reference genome sequence of the model plant Setaria.</title>
        <authorList>
            <person name="Bennetzen J.L."/>
            <person name="Schmutz J."/>
            <person name="Wang H."/>
            <person name="Percifield R."/>
            <person name="Hawkins J."/>
            <person name="Pontaroli A.C."/>
            <person name="Estep M."/>
            <person name="Feng L."/>
            <person name="Vaughn J.N."/>
            <person name="Grimwood J."/>
            <person name="Jenkins J."/>
            <person name="Barry K."/>
            <person name="Lindquist E."/>
            <person name="Hellsten U."/>
            <person name="Deshpande S."/>
            <person name="Wang X."/>
            <person name="Wu X."/>
            <person name="Mitros T."/>
            <person name="Triplett J."/>
            <person name="Yang X."/>
            <person name="Ye C.Y."/>
            <person name="Mauro-Herrera M."/>
            <person name="Wang L."/>
            <person name="Li P."/>
            <person name="Sharma M."/>
            <person name="Sharma R."/>
            <person name="Ronald P.C."/>
            <person name="Panaud O."/>
            <person name="Kellogg E.A."/>
            <person name="Brutnell T.P."/>
            <person name="Doust A.N."/>
            <person name="Tuskan G.A."/>
            <person name="Rokhsar D."/>
            <person name="Devos K.M."/>
        </authorList>
    </citation>
    <scope>NUCLEOTIDE SEQUENCE [LARGE SCALE GENOMIC DNA]</scope>
    <source>
        <strain evidence="2">Yugu1</strain>
    </source>
</reference>
<gene>
    <name evidence="2" type="ORF">SETIT_5G297100v2</name>
</gene>
<name>A0A368RA76_SETIT</name>
<sequence>MSSFSLVPFVIVVASCSILAMVASLPIAQLLFFHILLIKKVSSDTFPFCLIVFSFKQ</sequence>
<proteinExistence type="predicted"/>
<dbReference type="AlphaFoldDB" id="A0A368RA76"/>
<evidence type="ECO:0000256" key="1">
    <source>
        <dbReference type="SAM" id="Phobius"/>
    </source>
</evidence>
<keyword evidence="1" id="KW-0472">Membrane</keyword>
<protein>
    <submittedName>
        <fullName evidence="2">Uncharacterized protein</fullName>
    </submittedName>
</protein>
<evidence type="ECO:0000313" key="2">
    <source>
        <dbReference type="EMBL" id="RCV27091.1"/>
    </source>
</evidence>
<accession>A0A368RA76</accession>
<dbReference type="STRING" id="4555.A0A368RA76"/>
<dbReference type="OrthoDB" id="1937127at2759"/>
<reference evidence="2" key="2">
    <citation type="submission" date="2015-07" db="EMBL/GenBank/DDBJ databases">
        <authorList>
            <person name="Noorani M."/>
        </authorList>
    </citation>
    <scope>NUCLEOTIDE SEQUENCE</scope>
    <source>
        <strain evidence="2">Yugu1</strain>
    </source>
</reference>
<keyword evidence="1" id="KW-1133">Transmembrane helix</keyword>
<dbReference type="EMBL" id="CM003532">
    <property type="protein sequence ID" value="RCV27091.1"/>
    <property type="molecule type" value="Genomic_DNA"/>
</dbReference>